<dbReference type="Pfam" id="PF12833">
    <property type="entry name" value="HTH_18"/>
    <property type="match status" value="1"/>
</dbReference>
<dbReference type="InterPro" id="IPR036890">
    <property type="entry name" value="HATPase_C_sf"/>
</dbReference>
<dbReference type="Gene3D" id="2.130.10.10">
    <property type="entry name" value="YVTN repeat-like/Quinoprotein amine dehydrogenase"/>
    <property type="match status" value="2"/>
</dbReference>
<accession>A0A415PBV3</accession>
<dbReference type="PROSITE" id="PS01124">
    <property type="entry name" value="HTH_ARAC_FAMILY_2"/>
    <property type="match status" value="1"/>
</dbReference>
<dbReference type="InterPro" id="IPR018062">
    <property type="entry name" value="HTH_AraC-typ_CS"/>
</dbReference>
<dbReference type="InterPro" id="IPR013783">
    <property type="entry name" value="Ig-like_fold"/>
</dbReference>
<keyword evidence="5" id="KW-0238">DNA-binding</keyword>
<dbReference type="CDD" id="cd17574">
    <property type="entry name" value="REC_OmpR"/>
    <property type="match status" value="1"/>
</dbReference>
<keyword evidence="6" id="KW-0804">Transcription</keyword>
<dbReference type="InterPro" id="IPR015943">
    <property type="entry name" value="WD40/YVTN_repeat-like_dom_sf"/>
</dbReference>
<evidence type="ECO:0000313" key="7">
    <source>
        <dbReference type="EMBL" id="RHC89508.1"/>
    </source>
</evidence>
<dbReference type="PANTHER" id="PTHR43547:SF2">
    <property type="entry name" value="HYBRID SIGNAL TRANSDUCTION HISTIDINE KINASE C"/>
    <property type="match status" value="1"/>
</dbReference>
<comment type="caution">
    <text evidence="7">The sequence shown here is derived from an EMBL/GenBank/DDBJ whole genome shotgun (WGS) entry which is preliminary data.</text>
</comment>
<dbReference type="Pfam" id="PF02518">
    <property type="entry name" value="HATPase_c"/>
    <property type="match status" value="1"/>
</dbReference>
<dbReference type="RefSeq" id="WP_046451568.1">
    <property type="nucleotide sequence ID" value="NZ_CACRUV010000022.1"/>
</dbReference>
<protein>
    <recommendedName>
        <fullName evidence="2">histidine kinase</fullName>
        <ecNumber evidence="2">2.7.13.3</ecNumber>
    </recommendedName>
</protein>
<keyword evidence="4" id="KW-0805">Transcription regulation</keyword>
<evidence type="ECO:0000256" key="1">
    <source>
        <dbReference type="ARBA" id="ARBA00000085"/>
    </source>
</evidence>
<dbReference type="PROSITE" id="PS50109">
    <property type="entry name" value="HIS_KIN"/>
    <property type="match status" value="1"/>
</dbReference>
<evidence type="ECO:0000256" key="5">
    <source>
        <dbReference type="ARBA" id="ARBA00023125"/>
    </source>
</evidence>
<evidence type="ECO:0000313" key="8">
    <source>
        <dbReference type="Proteomes" id="UP000286260"/>
    </source>
</evidence>
<dbReference type="SUPFAM" id="SSF47384">
    <property type="entry name" value="Homodimeric domain of signal transducing histidine kinase"/>
    <property type="match status" value="1"/>
</dbReference>
<evidence type="ECO:0000256" key="3">
    <source>
        <dbReference type="ARBA" id="ARBA00022553"/>
    </source>
</evidence>
<dbReference type="SMART" id="SM00388">
    <property type="entry name" value="HisKA"/>
    <property type="match status" value="1"/>
</dbReference>
<dbReference type="Pfam" id="PF07495">
    <property type="entry name" value="Y_Y_Y"/>
    <property type="match status" value="1"/>
</dbReference>
<dbReference type="InterPro" id="IPR003594">
    <property type="entry name" value="HATPase_dom"/>
</dbReference>
<dbReference type="InterPro" id="IPR018060">
    <property type="entry name" value="HTH_AraC"/>
</dbReference>
<dbReference type="EMBL" id="QSII01000002">
    <property type="protein sequence ID" value="RHC89508.1"/>
    <property type="molecule type" value="Genomic_DNA"/>
</dbReference>
<dbReference type="PROSITE" id="PS50110">
    <property type="entry name" value="RESPONSE_REGULATORY"/>
    <property type="match status" value="1"/>
</dbReference>
<dbReference type="Gene3D" id="3.40.50.2300">
    <property type="match status" value="1"/>
</dbReference>
<dbReference type="SUPFAM" id="SSF55874">
    <property type="entry name" value="ATPase domain of HSP90 chaperone/DNA topoisomerase II/histidine kinase"/>
    <property type="match status" value="1"/>
</dbReference>
<dbReference type="PROSITE" id="PS00041">
    <property type="entry name" value="HTH_ARAC_FAMILY_1"/>
    <property type="match status" value="1"/>
</dbReference>
<comment type="catalytic activity">
    <reaction evidence="1">
        <text>ATP + protein L-histidine = ADP + protein N-phospho-L-histidine.</text>
        <dbReference type="EC" id="2.7.13.3"/>
    </reaction>
</comment>
<evidence type="ECO:0000256" key="6">
    <source>
        <dbReference type="ARBA" id="ARBA00023163"/>
    </source>
</evidence>
<gene>
    <name evidence="7" type="ORF">DW828_02895</name>
</gene>
<dbReference type="InterPro" id="IPR003661">
    <property type="entry name" value="HisK_dim/P_dom"/>
</dbReference>
<dbReference type="Gene3D" id="1.10.287.130">
    <property type="match status" value="1"/>
</dbReference>
<name>A0A415PBV3_9BACT</name>
<dbReference type="SUPFAM" id="SSF52172">
    <property type="entry name" value="CheY-like"/>
    <property type="match status" value="1"/>
</dbReference>
<dbReference type="InterPro" id="IPR011110">
    <property type="entry name" value="Reg_prop"/>
</dbReference>
<dbReference type="PRINTS" id="PR00344">
    <property type="entry name" value="BCTRLSENSOR"/>
</dbReference>
<reference evidence="7 8" key="1">
    <citation type="submission" date="2018-08" db="EMBL/GenBank/DDBJ databases">
        <title>A genome reference for cultivated species of the human gut microbiota.</title>
        <authorList>
            <person name="Zou Y."/>
            <person name="Xue W."/>
            <person name="Luo G."/>
        </authorList>
    </citation>
    <scope>NUCLEOTIDE SEQUENCE [LARGE SCALE GENOMIC DNA]</scope>
    <source>
        <strain evidence="7 8">AM34-17</strain>
    </source>
</reference>
<dbReference type="Pfam" id="PF07494">
    <property type="entry name" value="Reg_prop"/>
    <property type="match status" value="6"/>
</dbReference>
<dbReference type="SMART" id="SM00448">
    <property type="entry name" value="REC"/>
    <property type="match status" value="1"/>
</dbReference>
<dbReference type="CDD" id="cd00082">
    <property type="entry name" value="HisKA"/>
    <property type="match status" value="1"/>
</dbReference>
<dbReference type="SUPFAM" id="SSF46689">
    <property type="entry name" value="Homeodomain-like"/>
    <property type="match status" value="1"/>
</dbReference>
<dbReference type="InterPro" id="IPR004358">
    <property type="entry name" value="Sig_transdc_His_kin-like_C"/>
</dbReference>
<dbReference type="InterPro" id="IPR011123">
    <property type="entry name" value="Y_Y_Y"/>
</dbReference>
<dbReference type="InterPro" id="IPR011006">
    <property type="entry name" value="CheY-like_superfamily"/>
</dbReference>
<dbReference type="InterPro" id="IPR009057">
    <property type="entry name" value="Homeodomain-like_sf"/>
</dbReference>
<dbReference type="PANTHER" id="PTHR43547">
    <property type="entry name" value="TWO-COMPONENT HISTIDINE KINASE"/>
    <property type="match status" value="1"/>
</dbReference>
<keyword evidence="3" id="KW-0597">Phosphoprotein</keyword>
<dbReference type="EC" id="2.7.13.3" evidence="2"/>
<keyword evidence="7" id="KW-0808">Transferase</keyword>
<sequence length="1361" mass="156832">MSKILILLLYLFFITFCAYPVWNDYNVRAINNIEGLPDKHVNQILQDSDGFMWFATNNGLCRYDGYEFKTYKSSSQFPELLQSNIVNAIVEDIDHNLWIGTEQGLHFLDKSTDKIVCISNDSLPNSFIHSLLISRDSTLWVGTQVGLLKYNRQTGSFFQYKNRPNDETSIAGNSIHALLEDKSGDIWVGTFDNGICRFDVKKQRFYQYPEVTVLNRTNFLLQDTAENIWICNWGNGVSKMNNRETSKHARYTQFGYETDYECIFKCLQQLPDKNILVGTNQGLYRIDNNNKLIPINTDVYSSGFISNEDINDLFIDNQKNIWIATANSGVYIAYKEKKIFTNYPMKSSLEPYQNLKVNALYEWNKNVLLLGVDKIGFSFYDKKVGKNTGYKEISKYNELFNQWPGNVQFIFKHPSKKELWFGTQFGGLIICQLKDREISSCQYYLHHLGKTKIGSCINSIISDKDGNIWIGSDEGLNIITTNNDTLSYDTYNRIQCIYQDHTGTVWLGTYFDGLYSLASGSNVHKLSFKTYNSKNKLLVADEIMCIYEDKMGNLWIGTNGYGLQKYNQEKDWFEPAPNIQEIPSDIVFNITEVNGTLVLGTNKGVVLYNSQTHKSLIFDDRDGMLDKSCLKNSMFNDKKGQIYYGTPSGFCIFHPNLVNYDSTHTPTIISDFKIFHKSFDELPNKKKKQLSGKTHPLYSKNITLTSSDNNIGIKFAALSYVHPEKKKYAYKLEGFDKDWIYTDATSRTAFYTNLPSGEYRFLVKTLNEGRVENENYEEFGIKVLPPFYKTNLALVCYLFLITISGYVFYRFQNYRYKLKEAVKVEQIERIKAEELHQSKFKFFANISHEFLTPLSIISCSIEELKRMYNIDNKILKAAQSNTIRLNRLIEEILDFQKLENNKLKLNISYGDISSFVCNLCQENFALLAKNKNVSLCMQSEPEHIAAWFDTNKIDKILYNLLSNATKFSYQDGRGKIEILLKAEDQESEFQYKTLLIKIRNIGKGIATDELPYIFNRFYENSFKQLGLKGNGIGLALTKSLVELHKGTISVTSELEEWTEFTIRIPINKTSYSNEQINETIEHRFIVNDSPEGAAIQQSQSNSEIQKSSKQNSVLVIEDDQDLRDSLQRLLQEKYTISMAANGEEGLKLVQEIKPDLILSDVMMPIMDGFELCKQLKRKKETSCIPIILLTAKINDKDYLEGLNCGADAYITKPFNFNVLQANIDMVISNRKRVIDSFKSNPLTQNIDITISSYDEKFLKEAMDIVKKNMENPEFDVKHFCEIMQVSNSMLYRKLKSLANMSPNEFIRSIRLNTAKELIKQRRGNVSDIAYLVGFKDAHYFSVCFKKEFNMTPGEYMETICS</sequence>
<dbReference type="Pfam" id="PF00512">
    <property type="entry name" value="HisKA"/>
    <property type="match status" value="1"/>
</dbReference>
<dbReference type="Proteomes" id="UP000286260">
    <property type="component" value="Unassembled WGS sequence"/>
</dbReference>
<dbReference type="Gene3D" id="1.10.10.60">
    <property type="entry name" value="Homeodomain-like"/>
    <property type="match status" value="1"/>
</dbReference>
<dbReference type="Pfam" id="PF00072">
    <property type="entry name" value="Response_reg"/>
    <property type="match status" value="1"/>
</dbReference>
<evidence type="ECO:0000256" key="2">
    <source>
        <dbReference type="ARBA" id="ARBA00012438"/>
    </source>
</evidence>
<dbReference type="GO" id="GO:0000155">
    <property type="term" value="F:phosphorelay sensor kinase activity"/>
    <property type="evidence" value="ECO:0007669"/>
    <property type="project" value="InterPro"/>
</dbReference>
<proteinExistence type="predicted"/>
<dbReference type="Gene3D" id="3.30.565.10">
    <property type="entry name" value="Histidine kinase-like ATPase, C-terminal domain"/>
    <property type="match status" value="1"/>
</dbReference>
<dbReference type="Gene3D" id="2.60.40.10">
    <property type="entry name" value="Immunoglobulins"/>
    <property type="match status" value="1"/>
</dbReference>
<dbReference type="SMART" id="SM00387">
    <property type="entry name" value="HATPase_c"/>
    <property type="match status" value="1"/>
</dbReference>
<keyword evidence="7" id="KW-0418">Kinase</keyword>
<organism evidence="7 8">
    <name type="scientific">Parabacteroides merdae</name>
    <dbReference type="NCBI Taxonomy" id="46503"/>
    <lineage>
        <taxon>Bacteria</taxon>
        <taxon>Pseudomonadati</taxon>
        <taxon>Bacteroidota</taxon>
        <taxon>Bacteroidia</taxon>
        <taxon>Bacteroidales</taxon>
        <taxon>Tannerellaceae</taxon>
        <taxon>Parabacteroides</taxon>
    </lineage>
</organism>
<dbReference type="GO" id="GO:0043565">
    <property type="term" value="F:sequence-specific DNA binding"/>
    <property type="evidence" value="ECO:0007669"/>
    <property type="project" value="InterPro"/>
</dbReference>
<dbReference type="SMART" id="SM00342">
    <property type="entry name" value="HTH_ARAC"/>
    <property type="match status" value="1"/>
</dbReference>
<dbReference type="SUPFAM" id="SSF63829">
    <property type="entry name" value="Calcium-dependent phosphotriesterase"/>
    <property type="match status" value="2"/>
</dbReference>
<evidence type="ECO:0000256" key="4">
    <source>
        <dbReference type="ARBA" id="ARBA00023015"/>
    </source>
</evidence>
<dbReference type="InterPro" id="IPR005467">
    <property type="entry name" value="His_kinase_dom"/>
</dbReference>
<dbReference type="InterPro" id="IPR001789">
    <property type="entry name" value="Sig_transdc_resp-reg_receiver"/>
</dbReference>
<dbReference type="InterPro" id="IPR036097">
    <property type="entry name" value="HisK_dim/P_sf"/>
</dbReference>
<dbReference type="GO" id="GO:0003700">
    <property type="term" value="F:DNA-binding transcription factor activity"/>
    <property type="evidence" value="ECO:0007669"/>
    <property type="project" value="InterPro"/>
</dbReference>